<comment type="cofactor">
    <cofactor evidence="14 16">
        <name>FAD</name>
        <dbReference type="ChEBI" id="CHEBI:57692"/>
    </cofactor>
    <text evidence="14 16">Binds 1 FAD per subunit.</text>
</comment>
<evidence type="ECO:0000256" key="16">
    <source>
        <dbReference type="RuleBase" id="RU003692"/>
    </source>
</evidence>
<evidence type="ECO:0000256" key="3">
    <source>
        <dbReference type="ARBA" id="ARBA00012608"/>
    </source>
</evidence>
<comment type="miscellaneous">
    <text evidence="16">The active site is a redox-active disulfide bond.</text>
</comment>
<keyword evidence="5" id="KW-0963">Cytoplasm</keyword>
<dbReference type="InterPro" id="IPR016156">
    <property type="entry name" value="FAD/NAD-linked_Rdtase_dimer_sf"/>
</dbReference>
<feature type="binding site" evidence="14">
    <location>
        <begin position="174"/>
        <end position="181"/>
    </location>
    <ligand>
        <name>NAD(+)</name>
        <dbReference type="ChEBI" id="CHEBI:57540"/>
    </ligand>
</feature>
<accession>A0A3R6K3N8</accession>
<dbReference type="OrthoDB" id="9800167at2"/>
<dbReference type="InterPro" id="IPR036188">
    <property type="entry name" value="FAD/NAD-bd_sf"/>
</dbReference>
<evidence type="ECO:0000256" key="10">
    <source>
        <dbReference type="ARBA" id="ARBA00023157"/>
    </source>
</evidence>
<feature type="domain" description="FAD/NAD(P)-binding" evidence="18">
    <location>
        <begin position="5"/>
        <end position="324"/>
    </location>
</feature>
<dbReference type="EMBL" id="QRNO01000087">
    <property type="protein sequence ID" value="RHK47605.1"/>
    <property type="molecule type" value="Genomic_DNA"/>
</dbReference>
<evidence type="ECO:0000259" key="18">
    <source>
        <dbReference type="Pfam" id="PF07992"/>
    </source>
</evidence>
<dbReference type="SUPFAM" id="SSF51905">
    <property type="entry name" value="FAD/NAD(P)-binding domain"/>
    <property type="match status" value="1"/>
</dbReference>
<dbReference type="PANTHER" id="PTHR22912">
    <property type="entry name" value="DISULFIDE OXIDOREDUCTASE"/>
    <property type="match status" value="1"/>
</dbReference>
<comment type="catalytic activity">
    <reaction evidence="12 16">
        <text>N(6)-[(R)-dihydrolipoyl]-L-lysyl-[protein] + NAD(+) = N(6)-[(R)-lipoyl]-L-lysyl-[protein] + NADH + H(+)</text>
        <dbReference type="Rhea" id="RHEA:15045"/>
        <dbReference type="Rhea" id="RHEA-COMP:10474"/>
        <dbReference type="Rhea" id="RHEA-COMP:10475"/>
        <dbReference type="ChEBI" id="CHEBI:15378"/>
        <dbReference type="ChEBI" id="CHEBI:57540"/>
        <dbReference type="ChEBI" id="CHEBI:57945"/>
        <dbReference type="ChEBI" id="CHEBI:83099"/>
        <dbReference type="ChEBI" id="CHEBI:83100"/>
        <dbReference type="EC" id="1.8.1.4"/>
    </reaction>
</comment>
<proteinExistence type="inferred from homology"/>
<dbReference type="AlphaFoldDB" id="A0A3R6K3N8"/>
<evidence type="ECO:0000256" key="14">
    <source>
        <dbReference type="PIRSR" id="PIRSR000350-3"/>
    </source>
</evidence>
<feature type="binding site" evidence="14">
    <location>
        <position position="309"/>
    </location>
    <ligand>
        <name>FAD</name>
        <dbReference type="ChEBI" id="CHEBI:57692"/>
    </ligand>
</feature>
<dbReference type="FunFam" id="3.30.390.30:FF:000001">
    <property type="entry name" value="Dihydrolipoyl dehydrogenase"/>
    <property type="match status" value="1"/>
</dbReference>
<evidence type="ECO:0000313" key="20">
    <source>
        <dbReference type="Proteomes" id="UP000286598"/>
    </source>
</evidence>
<keyword evidence="7 14" id="KW-0274">FAD</keyword>
<feature type="active site" description="Proton acceptor" evidence="13">
    <location>
        <position position="441"/>
    </location>
</feature>
<reference evidence="19 20" key="1">
    <citation type="submission" date="2018-08" db="EMBL/GenBank/DDBJ databases">
        <title>A genome reference for cultivated species of the human gut microbiota.</title>
        <authorList>
            <person name="Zou Y."/>
            <person name="Xue W."/>
            <person name="Luo G."/>
        </authorList>
    </citation>
    <scope>NUCLEOTIDE SEQUENCE [LARGE SCALE GENOMIC DNA]</scope>
    <source>
        <strain evidence="19 20">AF42-9</strain>
    </source>
</reference>
<feature type="binding site" evidence="14">
    <location>
        <position position="197"/>
    </location>
    <ligand>
        <name>NAD(+)</name>
        <dbReference type="ChEBI" id="CHEBI:57540"/>
    </ligand>
</feature>
<evidence type="ECO:0000256" key="7">
    <source>
        <dbReference type="ARBA" id="ARBA00022827"/>
    </source>
</evidence>
<dbReference type="PIRSF" id="PIRSF000350">
    <property type="entry name" value="Mercury_reductase_MerA"/>
    <property type="match status" value="1"/>
</dbReference>
<feature type="disulfide bond" description="Redox-active" evidence="15">
    <location>
        <begin position="41"/>
        <end position="46"/>
    </location>
</feature>
<evidence type="ECO:0000256" key="11">
    <source>
        <dbReference type="ARBA" id="ARBA00023284"/>
    </source>
</evidence>
<dbReference type="InterPro" id="IPR023753">
    <property type="entry name" value="FAD/NAD-binding_dom"/>
</dbReference>
<evidence type="ECO:0000313" key="19">
    <source>
        <dbReference type="EMBL" id="RHK47605.1"/>
    </source>
</evidence>
<evidence type="ECO:0000256" key="5">
    <source>
        <dbReference type="ARBA" id="ARBA00022490"/>
    </source>
</evidence>
<dbReference type="Gene3D" id="3.50.50.60">
    <property type="entry name" value="FAD/NAD(P)-binding domain"/>
    <property type="match status" value="2"/>
</dbReference>
<dbReference type="Gene3D" id="3.30.390.30">
    <property type="match status" value="1"/>
</dbReference>
<dbReference type="PANTHER" id="PTHR22912:SF217">
    <property type="entry name" value="DIHYDROLIPOYL DEHYDROGENASE"/>
    <property type="match status" value="1"/>
</dbReference>
<dbReference type="InterPro" id="IPR006258">
    <property type="entry name" value="Lipoamide_DH"/>
</dbReference>
<keyword evidence="8 16" id="KW-0560">Oxidoreductase</keyword>
<evidence type="ECO:0000259" key="17">
    <source>
        <dbReference type="Pfam" id="PF02852"/>
    </source>
</evidence>
<comment type="subcellular location">
    <subcellularLocation>
        <location evidence="1">Cytoplasm</location>
    </subcellularLocation>
</comment>
<dbReference type="GO" id="GO:0050660">
    <property type="term" value="F:flavin adenine dinucleotide binding"/>
    <property type="evidence" value="ECO:0007669"/>
    <property type="project" value="InterPro"/>
</dbReference>
<evidence type="ECO:0000256" key="1">
    <source>
        <dbReference type="ARBA" id="ARBA00004496"/>
    </source>
</evidence>
<keyword evidence="6 16" id="KW-0285">Flavoprotein</keyword>
<dbReference type="PRINTS" id="PR00411">
    <property type="entry name" value="PNDRDTASEI"/>
</dbReference>
<dbReference type="Pfam" id="PF07992">
    <property type="entry name" value="Pyr_redox_2"/>
    <property type="match status" value="1"/>
</dbReference>
<dbReference type="GO" id="GO:0004148">
    <property type="term" value="F:dihydrolipoyl dehydrogenase (NADH) activity"/>
    <property type="evidence" value="ECO:0007669"/>
    <property type="project" value="UniProtKB-EC"/>
</dbReference>
<dbReference type="InterPro" id="IPR012999">
    <property type="entry name" value="Pyr_OxRdtase_I_AS"/>
</dbReference>
<evidence type="ECO:0000256" key="12">
    <source>
        <dbReference type="ARBA" id="ARBA00049187"/>
    </source>
</evidence>
<dbReference type="InterPro" id="IPR050151">
    <property type="entry name" value="Class-I_Pyr_Nuc-Dis_Oxidored"/>
</dbReference>
<evidence type="ECO:0000256" key="6">
    <source>
        <dbReference type="ARBA" id="ARBA00022630"/>
    </source>
</evidence>
<evidence type="ECO:0000256" key="8">
    <source>
        <dbReference type="ARBA" id="ARBA00023002"/>
    </source>
</evidence>
<dbReference type="EC" id="1.8.1.4" evidence="3 16"/>
<keyword evidence="20" id="KW-1185">Reference proteome</keyword>
<evidence type="ECO:0000256" key="4">
    <source>
        <dbReference type="ARBA" id="ARBA00016961"/>
    </source>
</evidence>
<evidence type="ECO:0000256" key="13">
    <source>
        <dbReference type="PIRSR" id="PIRSR000350-2"/>
    </source>
</evidence>
<dbReference type="GO" id="GO:0005737">
    <property type="term" value="C:cytoplasm"/>
    <property type="evidence" value="ECO:0007669"/>
    <property type="project" value="UniProtKB-SubCell"/>
</dbReference>
<feature type="domain" description="Pyridine nucleotide-disulphide oxidoreductase dimerisation" evidence="17">
    <location>
        <begin position="343"/>
        <end position="449"/>
    </location>
</feature>
<keyword evidence="11 16" id="KW-0676">Redox-active center</keyword>
<gene>
    <name evidence="19" type="primary">lpdA</name>
    <name evidence="19" type="ORF">DW060_12015</name>
</gene>
<dbReference type="GO" id="GO:0006103">
    <property type="term" value="P:2-oxoglutarate metabolic process"/>
    <property type="evidence" value="ECO:0007669"/>
    <property type="project" value="TreeGrafter"/>
</dbReference>
<name>A0A3R6K3N8_9BACT</name>
<feature type="binding site" evidence="14">
    <location>
        <begin position="315"/>
        <end position="318"/>
    </location>
    <ligand>
        <name>FAD</name>
        <dbReference type="ChEBI" id="CHEBI:57692"/>
    </ligand>
</feature>
<protein>
    <recommendedName>
        <fullName evidence="4 16">Dihydrolipoyl dehydrogenase</fullName>
        <ecNumber evidence="3 16">1.8.1.4</ecNumber>
    </recommendedName>
</protein>
<dbReference type="InterPro" id="IPR004099">
    <property type="entry name" value="Pyr_nucl-diS_OxRdtase_dimer"/>
</dbReference>
<dbReference type="PROSITE" id="PS00076">
    <property type="entry name" value="PYRIDINE_REDOX_1"/>
    <property type="match status" value="1"/>
</dbReference>
<dbReference type="InterPro" id="IPR001100">
    <property type="entry name" value="Pyr_nuc-diS_OxRdtase"/>
</dbReference>
<feature type="binding site" evidence="14">
    <location>
        <position position="50"/>
    </location>
    <ligand>
        <name>FAD</name>
        <dbReference type="ChEBI" id="CHEBI:57692"/>
    </ligand>
</feature>
<evidence type="ECO:0000256" key="2">
    <source>
        <dbReference type="ARBA" id="ARBA00007532"/>
    </source>
</evidence>
<sequence length="453" mass="48744">MTKTNLIIIGSGPGGYRAAHYAAQHGLTVTIIEAAEAGGTCLNRGCIPTKTLCRNAEVIDTMQHADIFGVALDGFQLQFPKVMERKQQVVEQLRSGIETLMQTPGITFVRGFAHFKDSKTVVVGDEEYTADNIMIATGSDSKCPPIEGTTLPGVITSTELLDIDNIPERLCIIGAGVIGMEFASVFSSFGSKVSVIEFLKECLPVLDSDIAKRLRQTIGKRGVDFSMQSAVKSIAETTTEDGKRQLTITYEKKGKPAQLDADVVLIATGRKPNIEGLDLELAGVEYSPKGIAVDDDFRTNVESIYAIGDVNGRCMLAHAATFQGLHVVNNILGKEDEINFDVMPSAIFTYPEAASVGKSEDQLKAEGCEYECRKGFHRSNGKALAMNETDGMVKLFVNKADGKLLGCHAFGAHSSDMVQEISALMSKGATITDLANAIHIHPTIGEILHDIAL</sequence>
<keyword evidence="9 14" id="KW-0520">NAD</keyword>
<organism evidence="19 20">
    <name type="scientific">Leyella stercorea</name>
    <dbReference type="NCBI Taxonomy" id="363265"/>
    <lineage>
        <taxon>Bacteria</taxon>
        <taxon>Pseudomonadati</taxon>
        <taxon>Bacteroidota</taxon>
        <taxon>Bacteroidia</taxon>
        <taxon>Bacteroidales</taxon>
        <taxon>Prevotellaceae</taxon>
        <taxon>Leyella</taxon>
    </lineage>
</organism>
<keyword evidence="10" id="KW-1015">Disulfide bond</keyword>
<evidence type="ECO:0000256" key="15">
    <source>
        <dbReference type="PIRSR" id="PIRSR000350-4"/>
    </source>
</evidence>
<comment type="similarity">
    <text evidence="2 16">Belongs to the class-I pyridine nucleotide-disulfide oxidoreductase family.</text>
</comment>
<feature type="binding site" evidence="14">
    <location>
        <position position="269"/>
    </location>
    <ligand>
        <name>NAD(+)</name>
        <dbReference type="ChEBI" id="CHEBI:57540"/>
    </ligand>
</feature>
<dbReference type="PRINTS" id="PR00368">
    <property type="entry name" value="FADPNR"/>
</dbReference>
<dbReference type="Proteomes" id="UP000286598">
    <property type="component" value="Unassembled WGS sequence"/>
</dbReference>
<dbReference type="Pfam" id="PF02852">
    <property type="entry name" value="Pyr_redox_dim"/>
    <property type="match status" value="1"/>
</dbReference>
<comment type="caution">
    <text evidence="19">The sequence shown here is derived from an EMBL/GenBank/DDBJ whole genome shotgun (WGS) entry which is preliminary data.</text>
</comment>
<feature type="binding site" evidence="14">
    <location>
        <begin position="137"/>
        <end position="139"/>
    </location>
    <ligand>
        <name>FAD</name>
        <dbReference type="ChEBI" id="CHEBI:57692"/>
    </ligand>
</feature>
<keyword evidence="14" id="KW-0547">Nucleotide-binding</keyword>
<dbReference type="SUPFAM" id="SSF55424">
    <property type="entry name" value="FAD/NAD-linked reductases, dimerisation (C-terminal) domain"/>
    <property type="match status" value="1"/>
</dbReference>
<dbReference type="NCBIfam" id="TIGR01350">
    <property type="entry name" value="lipoamide_DH"/>
    <property type="match status" value="1"/>
</dbReference>
<evidence type="ECO:0000256" key="9">
    <source>
        <dbReference type="ARBA" id="ARBA00023027"/>
    </source>
</evidence>